<evidence type="ECO:0000313" key="2">
    <source>
        <dbReference type="EMBL" id="PCG69764.1"/>
    </source>
</evidence>
<name>A0A2A4JDY1_HELVI</name>
<reference evidence="2" key="1">
    <citation type="submission" date="2017-09" db="EMBL/GenBank/DDBJ databases">
        <title>Contemporary evolution of a Lepidopteran species, Heliothis virescens, in response to modern agricultural practices.</title>
        <authorList>
            <person name="Fritz M.L."/>
            <person name="Deyonke A.M."/>
            <person name="Papanicolaou A."/>
            <person name="Micinski S."/>
            <person name="Westbrook J."/>
            <person name="Gould F."/>
        </authorList>
    </citation>
    <scope>NUCLEOTIDE SEQUENCE [LARGE SCALE GENOMIC DNA]</scope>
    <source>
        <strain evidence="2">HvINT-</strain>
        <tissue evidence="2">Whole body</tissue>
    </source>
</reference>
<feature type="transmembrane region" description="Helical" evidence="1">
    <location>
        <begin position="422"/>
        <end position="442"/>
    </location>
</feature>
<keyword evidence="1" id="KW-1133">Transmembrane helix</keyword>
<dbReference type="STRING" id="7102.A0A2A4JDY1"/>
<gene>
    <name evidence="2" type="ORF">B5V51_3711</name>
</gene>
<dbReference type="Gene3D" id="1.10.437.10">
    <property type="entry name" value="Blc2-like"/>
    <property type="match status" value="2"/>
</dbReference>
<dbReference type="GO" id="GO:0042981">
    <property type="term" value="P:regulation of apoptotic process"/>
    <property type="evidence" value="ECO:0007669"/>
    <property type="project" value="InterPro"/>
</dbReference>
<evidence type="ECO:0000256" key="1">
    <source>
        <dbReference type="SAM" id="Phobius"/>
    </source>
</evidence>
<proteinExistence type="predicted"/>
<comment type="caution">
    <text evidence="2">The sequence shown here is derived from an EMBL/GenBank/DDBJ whole genome shotgun (WGS) entry which is preliminary data.</text>
</comment>
<dbReference type="AlphaFoldDB" id="A0A2A4JDY1"/>
<accession>A0A2A4JDY1</accession>
<organism evidence="2">
    <name type="scientific">Heliothis virescens</name>
    <name type="common">Tobacco budworm moth</name>
    <dbReference type="NCBI Taxonomy" id="7102"/>
    <lineage>
        <taxon>Eukaryota</taxon>
        <taxon>Metazoa</taxon>
        <taxon>Ecdysozoa</taxon>
        <taxon>Arthropoda</taxon>
        <taxon>Hexapoda</taxon>
        <taxon>Insecta</taxon>
        <taxon>Pterygota</taxon>
        <taxon>Neoptera</taxon>
        <taxon>Endopterygota</taxon>
        <taxon>Lepidoptera</taxon>
        <taxon>Glossata</taxon>
        <taxon>Ditrysia</taxon>
        <taxon>Noctuoidea</taxon>
        <taxon>Noctuidae</taxon>
        <taxon>Heliothinae</taxon>
        <taxon>Heliothis</taxon>
    </lineage>
</organism>
<keyword evidence="1" id="KW-0812">Transmembrane</keyword>
<keyword evidence="1" id="KW-0472">Membrane</keyword>
<dbReference type="InterPro" id="IPR036834">
    <property type="entry name" value="Bcl-2-like_sf"/>
</dbReference>
<dbReference type="SUPFAM" id="SSF56854">
    <property type="entry name" value="Bcl-2 inhibitors of programmed cell death"/>
    <property type="match status" value="2"/>
</dbReference>
<dbReference type="EMBL" id="NWSH01001896">
    <property type="protein sequence ID" value="PCG69764.1"/>
    <property type="molecule type" value="Genomic_DNA"/>
</dbReference>
<sequence length="447" mass="51749">MHRSQSSFLRACSVQALEDYDTPRAPLLRQVSLDEERRDECQGHWRGPELQGEEEERGVRLFRALLLQHLRLERLRPPPCFVAPARPDQRGWWMYWRDWRSLERAARRFRETKARARLAAEAEHISLLCLDEVEFEDIMQELCQACVHTEQRALVVLAFLCEVCARAVRVGGWCRAVDWAAKHVAQCATPWAIRHGGWVRILVNRDRLNVLSFATFLSCSVQALEDYDTPRAPLLRQVSLDEERRDECQGHWRGPELQGEEEERGVRLFRALLLQHLRLERLRPPPCFVAPARPDQRGWWMYWRDWRSLERAARRFRETKARARLAAEAEHISLLCLDEVEFEDIMQELCQACVHTEQRALVVLAFLCEVCARAVRVGGWCRAVDWAAKHVAQCATPWAIRHGGWSTVVERAGGARRDETTLLAGAALAALLAFLLFCRARLRTALL</sequence>
<protein>
    <submittedName>
        <fullName evidence="2">Uncharacterized protein</fullName>
    </submittedName>
</protein>